<dbReference type="InterPro" id="IPR029064">
    <property type="entry name" value="Ribosomal_eL30-like_sf"/>
</dbReference>
<reference evidence="5 6" key="1">
    <citation type="submission" date="2016-10" db="EMBL/GenBank/DDBJ databases">
        <title>Draft genome sequence of strain LCT isolated from the Shenzhou X spacecraft of China.</title>
        <authorList>
            <person name="Huang B."/>
        </authorList>
    </citation>
    <scope>NUCLEOTIDE SEQUENCE [LARGE SCALE GENOMIC DNA]</scope>
    <source>
        <strain evidence="5 6">LCT-H5</strain>
    </source>
</reference>
<dbReference type="EMBL" id="MODZ01000012">
    <property type="protein sequence ID" value="OIJ35085.1"/>
    <property type="molecule type" value="Genomic_DNA"/>
</dbReference>
<dbReference type="RefSeq" id="WP_075515355.1">
    <property type="nucleotide sequence ID" value="NZ_MODZ01000012.1"/>
</dbReference>
<organism evidence="5 6">
    <name type="scientific">Rothia kristinae</name>
    <dbReference type="NCBI Taxonomy" id="37923"/>
    <lineage>
        <taxon>Bacteria</taxon>
        <taxon>Bacillati</taxon>
        <taxon>Actinomycetota</taxon>
        <taxon>Actinomycetes</taxon>
        <taxon>Micrococcales</taxon>
        <taxon>Micrococcaceae</taxon>
        <taxon>Rothia</taxon>
    </lineage>
</organism>
<dbReference type="SUPFAM" id="SSF55315">
    <property type="entry name" value="L30e-like"/>
    <property type="match status" value="1"/>
</dbReference>
<dbReference type="Pfam" id="PF22435">
    <property type="entry name" value="MRM3-like_sub_bind"/>
    <property type="match status" value="1"/>
</dbReference>
<comment type="similarity">
    <text evidence="1">Belongs to the class IV-like SAM-binding methyltransferase superfamily. RNA methyltransferase TrmH family.</text>
</comment>
<keyword evidence="2 5" id="KW-0489">Methyltransferase</keyword>
<accession>A0A1S2MY47</accession>
<dbReference type="GO" id="GO:0006396">
    <property type="term" value="P:RNA processing"/>
    <property type="evidence" value="ECO:0007669"/>
    <property type="project" value="InterPro"/>
</dbReference>
<dbReference type="Gene3D" id="3.40.1280.10">
    <property type="match status" value="1"/>
</dbReference>
<feature type="domain" description="RNA 2-O ribose methyltransferase substrate binding" evidence="4">
    <location>
        <begin position="40"/>
        <end position="131"/>
    </location>
</feature>
<keyword evidence="3 5" id="KW-0808">Transferase</keyword>
<evidence type="ECO:0000256" key="3">
    <source>
        <dbReference type="ARBA" id="ARBA00022679"/>
    </source>
</evidence>
<comment type="caution">
    <text evidence="5">The sequence shown here is derived from an EMBL/GenBank/DDBJ whole genome shotgun (WGS) entry which is preliminary data.</text>
</comment>
<protein>
    <submittedName>
        <fullName evidence="5">RNA methyltransferase</fullName>
    </submittedName>
</protein>
<dbReference type="GO" id="GO:0008173">
    <property type="term" value="F:RNA methyltransferase activity"/>
    <property type="evidence" value="ECO:0007669"/>
    <property type="project" value="InterPro"/>
</dbReference>
<dbReference type="InterPro" id="IPR029028">
    <property type="entry name" value="Alpha/beta_knot_MTases"/>
</dbReference>
<dbReference type="GO" id="GO:0003723">
    <property type="term" value="F:RNA binding"/>
    <property type="evidence" value="ECO:0007669"/>
    <property type="project" value="InterPro"/>
</dbReference>
<name>A0A1S2MY47_9MICC</name>
<evidence type="ECO:0000256" key="2">
    <source>
        <dbReference type="ARBA" id="ARBA00022603"/>
    </source>
</evidence>
<sequence length="307" mass="31410">MSAFQILDRERTLINPTADRVRDVAALARARQRARRGLFLVEGPQAVREALAAHARGPLLDAVYVTPACLEQDPSLGEAIAAAAGSPAPTAPGGPARRVFARLAAPEVLAAMAESQTPQGVLAVAHSAAALSGLPGAQDWPDLGAVMVRVQDPGNAGTLIRAADAAGAGFAAATAGSVDLLNPKAVRSTAGSLFHLPVAAHQTLPDLVEAARTAGAQILAADGHAALDLDELADAAAAQCPGDGADLRRPTVWLFGNEAQGLSEEEKGLADARVAVPLHGRAESLNVGMAATVCLYASARAQRRRPR</sequence>
<dbReference type="InterPro" id="IPR051259">
    <property type="entry name" value="rRNA_Methyltransferase"/>
</dbReference>
<evidence type="ECO:0000256" key="1">
    <source>
        <dbReference type="ARBA" id="ARBA00007228"/>
    </source>
</evidence>
<dbReference type="GO" id="GO:0032259">
    <property type="term" value="P:methylation"/>
    <property type="evidence" value="ECO:0007669"/>
    <property type="project" value="UniProtKB-KW"/>
</dbReference>
<evidence type="ECO:0000259" key="4">
    <source>
        <dbReference type="SMART" id="SM00967"/>
    </source>
</evidence>
<dbReference type="PANTHER" id="PTHR43191">
    <property type="entry name" value="RRNA METHYLTRANSFERASE 3"/>
    <property type="match status" value="1"/>
</dbReference>
<dbReference type="InterPro" id="IPR013123">
    <property type="entry name" value="SpoU_subst-bd"/>
</dbReference>
<dbReference type="InterPro" id="IPR029026">
    <property type="entry name" value="tRNA_m1G_MTases_N"/>
</dbReference>
<dbReference type="CDD" id="cd18095">
    <property type="entry name" value="SpoU-like_rRNA-MTase"/>
    <property type="match status" value="1"/>
</dbReference>
<dbReference type="InterPro" id="IPR053888">
    <property type="entry name" value="MRM3-like_sub_bind"/>
</dbReference>
<proteinExistence type="inferred from homology"/>
<evidence type="ECO:0000313" key="6">
    <source>
        <dbReference type="Proteomes" id="UP000179540"/>
    </source>
</evidence>
<dbReference type="SUPFAM" id="SSF75217">
    <property type="entry name" value="alpha/beta knot"/>
    <property type="match status" value="1"/>
</dbReference>
<gene>
    <name evidence="5" type="ORF">BK826_09140</name>
</gene>
<dbReference type="Proteomes" id="UP000179540">
    <property type="component" value="Unassembled WGS sequence"/>
</dbReference>
<dbReference type="Gene3D" id="3.30.1330.30">
    <property type="match status" value="1"/>
</dbReference>
<evidence type="ECO:0000313" key="5">
    <source>
        <dbReference type="EMBL" id="OIJ35085.1"/>
    </source>
</evidence>
<dbReference type="SMART" id="SM00967">
    <property type="entry name" value="SpoU_sub_bind"/>
    <property type="match status" value="1"/>
</dbReference>
<dbReference type="AlphaFoldDB" id="A0A1S2MY47"/>
<dbReference type="InterPro" id="IPR001537">
    <property type="entry name" value="SpoU_MeTrfase"/>
</dbReference>
<dbReference type="GO" id="GO:0005737">
    <property type="term" value="C:cytoplasm"/>
    <property type="evidence" value="ECO:0007669"/>
    <property type="project" value="UniProtKB-ARBA"/>
</dbReference>
<dbReference type="Pfam" id="PF00588">
    <property type="entry name" value="SpoU_methylase"/>
    <property type="match status" value="1"/>
</dbReference>
<dbReference type="PANTHER" id="PTHR43191:SF2">
    <property type="entry name" value="RRNA METHYLTRANSFERASE 3, MITOCHONDRIAL"/>
    <property type="match status" value="1"/>
</dbReference>